<dbReference type="PANTHER" id="PTHR43157:SF31">
    <property type="entry name" value="PHOSPHATIDYLINOSITOL-GLYCAN BIOSYNTHESIS CLASS F PROTEIN"/>
    <property type="match status" value="1"/>
</dbReference>
<gene>
    <name evidence="4" type="primary">LOC112049001</name>
</gene>
<proteinExistence type="predicted"/>
<evidence type="ECO:0000256" key="1">
    <source>
        <dbReference type="ARBA" id="ARBA00023002"/>
    </source>
</evidence>
<dbReference type="GeneID" id="112049001"/>
<dbReference type="Gene3D" id="3.40.50.720">
    <property type="entry name" value="NAD(P)-binding Rossmann-like Domain"/>
    <property type="match status" value="1"/>
</dbReference>
<evidence type="ECO:0000313" key="4">
    <source>
        <dbReference type="RefSeq" id="XP_052739450.1"/>
    </source>
</evidence>
<accession>A0ABM3LK66</accession>
<dbReference type="CDD" id="cd05327">
    <property type="entry name" value="retinol-DH_like_SDR_c_like"/>
    <property type="match status" value="1"/>
</dbReference>
<dbReference type="Proteomes" id="UP001652582">
    <property type="component" value="Chromosome 9"/>
</dbReference>
<keyword evidence="3" id="KW-1185">Reference proteome</keyword>
<organism evidence="3 4">
    <name type="scientific">Bicyclus anynana</name>
    <name type="common">Squinting bush brown butterfly</name>
    <dbReference type="NCBI Taxonomy" id="110368"/>
    <lineage>
        <taxon>Eukaryota</taxon>
        <taxon>Metazoa</taxon>
        <taxon>Ecdysozoa</taxon>
        <taxon>Arthropoda</taxon>
        <taxon>Hexapoda</taxon>
        <taxon>Insecta</taxon>
        <taxon>Pterygota</taxon>
        <taxon>Neoptera</taxon>
        <taxon>Endopterygota</taxon>
        <taxon>Lepidoptera</taxon>
        <taxon>Glossata</taxon>
        <taxon>Ditrysia</taxon>
        <taxon>Papilionoidea</taxon>
        <taxon>Nymphalidae</taxon>
        <taxon>Satyrinae</taxon>
        <taxon>Satyrini</taxon>
        <taxon>Mycalesina</taxon>
        <taxon>Bicyclus</taxon>
    </lineage>
</organism>
<name>A0ABM3LK66_BICAN</name>
<dbReference type="PRINTS" id="PR00081">
    <property type="entry name" value="GDHRDH"/>
</dbReference>
<keyword evidence="2" id="KW-0472">Membrane</keyword>
<dbReference type="Pfam" id="PF00106">
    <property type="entry name" value="adh_short"/>
    <property type="match status" value="1"/>
</dbReference>
<dbReference type="RefSeq" id="XP_052739450.1">
    <property type="nucleotide sequence ID" value="XM_052883490.1"/>
</dbReference>
<protein>
    <submittedName>
        <fullName evidence="4">Retinol dehydrogenase 14-like</fullName>
    </submittedName>
</protein>
<feature type="transmembrane region" description="Helical" evidence="2">
    <location>
        <begin position="7"/>
        <end position="27"/>
    </location>
</feature>
<dbReference type="InterPro" id="IPR036291">
    <property type="entry name" value="NAD(P)-bd_dom_sf"/>
</dbReference>
<keyword evidence="2" id="KW-0812">Transmembrane</keyword>
<evidence type="ECO:0000313" key="3">
    <source>
        <dbReference type="Proteomes" id="UP001652582"/>
    </source>
</evidence>
<keyword evidence="2" id="KW-1133">Transmembrane helix</keyword>
<keyword evidence="1" id="KW-0560">Oxidoreductase</keyword>
<sequence>MTKLSNIMLVYVSAAIVVFLILLRFYLRSCVKKCTCKSKLFGKTVIITGANSGIGYHTALRLAGRGARTILACRDEERALAAVEKIKNETGNMQVIYRHLDLTSLQSVRDFANDVLKTEDRLDVLVNNAGACALRNEYTKDGIVEGMQVNHFGPFLLTLLLIPLLKNSRPSRIVNVSTLMYVFGFVNLEKFNEKRLNRINLYADSKLYNLLIQQEFSERLKETDITINSLHPGVIVTGILGIPNPLFAAFFKFICWVSPRTAEEGAETAVHLAVSEECKNVTGKFYIDCKETFLLPKAKDAVMATKVWSLSEKMVKNYL</sequence>
<reference evidence="4" key="1">
    <citation type="submission" date="2025-08" db="UniProtKB">
        <authorList>
            <consortium name="RefSeq"/>
        </authorList>
    </citation>
    <scope>IDENTIFICATION</scope>
</reference>
<evidence type="ECO:0000256" key="2">
    <source>
        <dbReference type="SAM" id="Phobius"/>
    </source>
</evidence>
<dbReference type="InterPro" id="IPR002347">
    <property type="entry name" value="SDR_fam"/>
</dbReference>
<dbReference type="PANTHER" id="PTHR43157">
    <property type="entry name" value="PHOSPHATIDYLINOSITOL-GLYCAN BIOSYNTHESIS CLASS F PROTEIN-RELATED"/>
    <property type="match status" value="1"/>
</dbReference>
<dbReference type="SUPFAM" id="SSF51735">
    <property type="entry name" value="NAD(P)-binding Rossmann-fold domains"/>
    <property type="match status" value="1"/>
</dbReference>